<keyword evidence="1" id="KW-0812">Transmembrane</keyword>
<sequence>MRISSLSSPVITIPTGYICRSLDVEFLPLLLLLLVLTFPLYGAIPETSFCHQPERLIPLPH</sequence>
<accession>A0A0N1I4H0</accession>
<evidence type="ECO:0000313" key="3">
    <source>
        <dbReference type="Proteomes" id="UP000053268"/>
    </source>
</evidence>
<keyword evidence="1" id="KW-0472">Membrane</keyword>
<dbReference type="Proteomes" id="UP000053268">
    <property type="component" value="Unassembled WGS sequence"/>
</dbReference>
<protein>
    <submittedName>
        <fullName evidence="2">Uncharacterized protein</fullName>
    </submittedName>
</protein>
<evidence type="ECO:0000313" key="2">
    <source>
        <dbReference type="EMBL" id="KPJ00044.1"/>
    </source>
</evidence>
<name>A0A0N1I4H0_PAPXU</name>
<feature type="transmembrane region" description="Helical" evidence="1">
    <location>
        <begin position="26"/>
        <end position="44"/>
    </location>
</feature>
<gene>
    <name evidence="2" type="ORF">RR46_01521</name>
</gene>
<keyword evidence="1" id="KW-1133">Transmembrane helix</keyword>
<dbReference type="EMBL" id="KQ459547">
    <property type="protein sequence ID" value="KPJ00044.1"/>
    <property type="molecule type" value="Genomic_DNA"/>
</dbReference>
<evidence type="ECO:0000256" key="1">
    <source>
        <dbReference type="SAM" id="Phobius"/>
    </source>
</evidence>
<dbReference type="AlphaFoldDB" id="A0A0N1I4H0"/>
<proteinExistence type="predicted"/>
<keyword evidence="3" id="KW-1185">Reference proteome</keyword>
<organism evidence="2 3">
    <name type="scientific">Papilio xuthus</name>
    <name type="common">Asian swallowtail butterfly</name>
    <dbReference type="NCBI Taxonomy" id="66420"/>
    <lineage>
        <taxon>Eukaryota</taxon>
        <taxon>Metazoa</taxon>
        <taxon>Ecdysozoa</taxon>
        <taxon>Arthropoda</taxon>
        <taxon>Hexapoda</taxon>
        <taxon>Insecta</taxon>
        <taxon>Pterygota</taxon>
        <taxon>Neoptera</taxon>
        <taxon>Endopterygota</taxon>
        <taxon>Lepidoptera</taxon>
        <taxon>Glossata</taxon>
        <taxon>Ditrysia</taxon>
        <taxon>Papilionoidea</taxon>
        <taxon>Papilionidae</taxon>
        <taxon>Papilioninae</taxon>
        <taxon>Papilio</taxon>
    </lineage>
</organism>
<reference evidence="2 3" key="1">
    <citation type="journal article" date="2015" name="Nat. Commun.">
        <title>Outbred genome sequencing and CRISPR/Cas9 gene editing in butterflies.</title>
        <authorList>
            <person name="Li X."/>
            <person name="Fan D."/>
            <person name="Zhang W."/>
            <person name="Liu G."/>
            <person name="Zhang L."/>
            <person name="Zhao L."/>
            <person name="Fang X."/>
            <person name="Chen L."/>
            <person name="Dong Y."/>
            <person name="Chen Y."/>
            <person name="Ding Y."/>
            <person name="Zhao R."/>
            <person name="Feng M."/>
            <person name="Zhu Y."/>
            <person name="Feng Y."/>
            <person name="Jiang X."/>
            <person name="Zhu D."/>
            <person name="Xiang H."/>
            <person name="Feng X."/>
            <person name="Li S."/>
            <person name="Wang J."/>
            <person name="Zhang G."/>
            <person name="Kronforst M.R."/>
            <person name="Wang W."/>
        </authorList>
    </citation>
    <scope>NUCLEOTIDE SEQUENCE [LARGE SCALE GENOMIC DNA]</scope>
    <source>
        <strain evidence="2">Ya'a_city_454_Px</strain>
        <tissue evidence="2">Whole body</tissue>
    </source>
</reference>